<dbReference type="EMBL" id="CP060127">
    <property type="protein sequence ID" value="QNG49777.1"/>
    <property type="molecule type" value="Genomic_DNA"/>
</dbReference>
<reference evidence="2 4" key="2">
    <citation type="submission" date="2020-07" db="EMBL/GenBank/DDBJ databases">
        <title>Whole genome sequence of Sphingobium yanoikuyae A3.</title>
        <authorList>
            <person name="Han S.-S."/>
        </authorList>
    </citation>
    <scope>NUCLEOTIDE SEQUENCE [LARGE SCALE GENOMIC DNA]</scope>
    <source>
        <strain evidence="2 4">A3</strain>
        <plasmid evidence="2 4">unnamed3</plasmid>
    </source>
</reference>
<accession>A0A084EFB5</accession>
<evidence type="ECO:0000313" key="1">
    <source>
        <dbReference type="EMBL" id="KEZ16657.1"/>
    </source>
</evidence>
<proteinExistence type="predicted"/>
<name>A0A084EFB5_SPHYA</name>
<reference evidence="1 3" key="1">
    <citation type="submission" date="2014-03" db="EMBL/GenBank/DDBJ databases">
        <title>Genome sequence of Sphingobium yanoikuyae B1.</title>
        <authorList>
            <person name="Gan H.M."/>
            <person name="Gan H.Y."/>
            <person name="Savka M.A."/>
        </authorList>
    </citation>
    <scope>NUCLEOTIDE SEQUENCE [LARGE SCALE GENOMIC DNA]</scope>
    <source>
        <strain evidence="1 3">B1</strain>
    </source>
</reference>
<dbReference type="Proteomes" id="UP000515377">
    <property type="component" value="Plasmid unnamed3"/>
</dbReference>
<dbReference type="Proteomes" id="UP000028534">
    <property type="component" value="Unassembled WGS sequence"/>
</dbReference>
<evidence type="ECO:0000313" key="3">
    <source>
        <dbReference type="Proteomes" id="UP000028534"/>
    </source>
</evidence>
<evidence type="ECO:0000313" key="2">
    <source>
        <dbReference type="EMBL" id="QNG49777.1"/>
    </source>
</evidence>
<evidence type="ECO:0000313" key="4">
    <source>
        <dbReference type="Proteomes" id="UP000515377"/>
    </source>
</evidence>
<organism evidence="1 3">
    <name type="scientific">Sphingobium yanoikuyae</name>
    <name type="common">Sphingomonas yanoikuyae</name>
    <dbReference type="NCBI Taxonomy" id="13690"/>
    <lineage>
        <taxon>Bacteria</taxon>
        <taxon>Pseudomonadati</taxon>
        <taxon>Pseudomonadota</taxon>
        <taxon>Alphaproteobacteria</taxon>
        <taxon>Sphingomonadales</taxon>
        <taxon>Sphingomonadaceae</taxon>
        <taxon>Sphingobium</taxon>
    </lineage>
</organism>
<dbReference type="EMBL" id="JGVR01000030">
    <property type="protein sequence ID" value="KEZ16657.1"/>
    <property type="molecule type" value="Genomic_DNA"/>
</dbReference>
<protein>
    <submittedName>
        <fullName evidence="2">N-acetyltransferase</fullName>
    </submittedName>
</protein>
<gene>
    <name evidence="1" type="ORF">CP98_04086</name>
    <name evidence="2" type="ORF">H3V42_33710</name>
</gene>
<sequence length="175" mass="19732">MDARYSLIPTVEKETDPVTLIVHRTEDTHEQLELLLAVEGAKTLKLVPGRDLNGAKIMMRAGASFSRHSGVRLSNGFNVVDPSAWHRQGIGTVALNLMIEWAKRLHPDADVRPVELKRYKQGIEGDDPRLAFYRRFNLQWNLADQDQDAVNLLSVPMTVRDLQTAPLSARLTRLP</sequence>
<keyword evidence="2" id="KW-0614">Plasmid</keyword>
<dbReference type="AlphaFoldDB" id="A0A084EFB5"/>
<geneLocation type="plasmid" evidence="2 4">
    <name>unnamed3</name>
</geneLocation>
<dbReference type="PATRIC" id="fig|13690.10.peg.4197"/>